<proteinExistence type="inferred from homology"/>
<evidence type="ECO:0000256" key="2">
    <source>
        <dbReference type="ARBA" id="ARBA00022448"/>
    </source>
</evidence>
<evidence type="ECO:0000256" key="7">
    <source>
        <dbReference type="RuleBase" id="RU363032"/>
    </source>
</evidence>
<dbReference type="PANTHER" id="PTHR43744:SF12">
    <property type="entry name" value="ABC TRANSPORTER PERMEASE PROTEIN MG189-RELATED"/>
    <property type="match status" value="1"/>
</dbReference>
<keyword evidence="6 7" id="KW-0472">Membrane</keyword>
<evidence type="ECO:0000313" key="9">
    <source>
        <dbReference type="EMBL" id="GAA1589667.1"/>
    </source>
</evidence>
<evidence type="ECO:0000256" key="6">
    <source>
        <dbReference type="ARBA" id="ARBA00023136"/>
    </source>
</evidence>
<evidence type="ECO:0000256" key="1">
    <source>
        <dbReference type="ARBA" id="ARBA00004651"/>
    </source>
</evidence>
<name>A0ABN2DXG0_9ACTN</name>
<comment type="caution">
    <text evidence="9">The sequence shown here is derived from an EMBL/GenBank/DDBJ whole genome shotgun (WGS) entry which is preliminary data.</text>
</comment>
<feature type="domain" description="ABC transmembrane type-1" evidence="8">
    <location>
        <begin position="84"/>
        <end position="274"/>
    </location>
</feature>
<comment type="subcellular location">
    <subcellularLocation>
        <location evidence="1 7">Cell membrane</location>
        <topology evidence="1 7">Multi-pass membrane protein</topology>
    </subcellularLocation>
</comment>
<dbReference type="InterPro" id="IPR000515">
    <property type="entry name" value="MetI-like"/>
</dbReference>
<evidence type="ECO:0000259" key="8">
    <source>
        <dbReference type="PROSITE" id="PS50928"/>
    </source>
</evidence>
<keyword evidence="3" id="KW-1003">Cell membrane</keyword>
<evidence type="ECO:0000313" key="10">
    <source>
        <dbReference type="Proteomes" id="UP001500190"/>
    </source>
</evidence>
<feature type="transmembrane region" description="Helical" evidence="7">
    <location>
        <begin position="195"/>
        <end position="217"/>
    </location>
</feature>
<evidence type="ECO:0000256" key="5">
    <source>
        <dbReference type="ARBA" id="ARBA00022989"/>
    </source>
</evidence>
<protein>
    <submittedName>
        <fullName evidence="9">Carbohydrate ABC transporter permease</fullName>
    </submittedName>
</protein>
<accession>A0ABN2DXG0</accession>
<dbReference type="Gene3D" id="1.10.3720.10">
    <property type="entry name" value="MetI-like"/>
    <property type="match status" value="1"/>
</dbReference>
<dbReference type="CDD" id="cd06261">
    <property type="entry name" value="TM_PBP2"/>
    <property type="match status" value="1"/>
</dbReference>
<evidence type="ECO:0000256" key="3">
    <source>
        <dbReference type="ARBA" id="ARBA00022475"/>
    </source>
</evidence>
<keyword evidence="5 7" id="KW-1133">Transmembrane helix</keyword>
<keyword evidence="4 7" id="KW-0812">Transmembrane</keyword>
<sequence>MATATRAPAANPARSGRPSVGRVALYGFLVLLAAIFILPMLWALSASFKERSDIFQYPPKLLPSPATFVNYVHLIQQQPFVSWFYTTLIVAVASTAVAVLVCSLAGFAFAKYRFRGKGTLFDIMFSSLAVPYAVVVLPLFVVLTKTGLTEPFFAMIVPWVAPAFGIFMMRQYIEQTVPDEIIEAGRIDGCTEFGIFLRLVLPLLRPALGALAVWNFLNSYNTFLWPLIVVSDPHRYTLALGLATVYGAQSHQVDLVLAGSVLAAIPSLVVFIMLRKQLLDGLTAGSVKN</sequence>
<dbReference type="Proteomes" id="UP001500190">
    <property type="component" value="Unassembled WGS sequence"/>
</dbReference>
<gene>
    <name evidence="9" type="ORF">GCM10009742_40280</name>
</gene>
<dbReference type="SUPFAM" id="SSF161098">
    <property type="entry name" value="MetI-like"/>
    <property type="match status" value="1"/>
</dbReference>
<keyword evidence="10" id="KW-1185">Reference proteome</keyword>
<dbReference type="PROSITE" id="PS50928">
    <property type="entry name" value="ABC_TM1"/>
    <property type="match status" value="1"/>
</dbReference>
<feature type="transmembrane region" description="Helical" evidence="7">
    <location>
        <begin position="120"/>
        <end position="140"/>
    </location>
</feature>
<dbReference type="Pfam" id="PF00528">
    <property type="entry name" value="BPD_transp_1"/>
    <property type="match status" value="1"/>
</dbReference>
<feature type="transmembrane region" description="Helical" evidence="7">
    <location>
        <begin position="23"/>
        <end position="44"/>
    </location>
</feature>
<feature type="transmembrane region" description="Helical" evidence="7">
    <location>
        <begin position="83"/>
        <end position="108"/>
    </location>
</feature>
<feature type="transmembrane region" description="Helical" evidence="7">
    <location>
        <begin position="152"/>
        <end position="169"/>
    </location>
</feature>
<evidence type="ECO:0000256" key="4">
    <source>
        <dbReference type="ARBA" id="ARBA00022692"/>
    </source>
</evidence>
<dbReference type="EMBL" id="BAAAND010000006">
    <property type="protein sequence ID" value="GAA1589667.1"/>
    <property type="molecule type" value="Genomic_DNA"/>
</dbReference>
<dbReference type="PANTHER" id="PTHR43744">
    <property type="entry name" value="ABC TRANSPORTER PERMEASE PROTEIN MG189-RELATED-RELATED"/>
    <property type="match status" value="1"/>
</dbReference>
<keyword evidence="2 7" id="KW-0813">Transport</keyword>
<reference evidence="9 10" key="1">
    <citation type="journal article" date="2019" name="Int. J. Syst. Evol. Microbiol.">
        <title>The Global Catalogue of Microorganisms (GCM) 10K type strain sequencing project: providing services to taxonomists for standard genome sequencing and annotation.</title>
        <authorList>
            <consortium name="The Broad Institute Genomics Platform"/>
            <consortium name="The Broad Institute Genome Sequencing Center for Infectious Disease"/>
            <person name="Wu L."/>
            <person name="Ma J."/>
        </authorList>
    </citation>
    <scope>NUCLEOTIDE SEQUENCE [LARGE SCALE GENOMIC DNA]</scope>
    <source>
        <strain evidence="9 10">JCM 14304</strain>
    </source>
</reference>
<dbReference type="InterPro" id="IPR035906">
    <property type="entry name" value="MetI-like_sf"/>
</dbReference>
<dbReference type="RefSeq" id="WP_344193432.1">
    <property type="nucleotide sequence ID" value="NZ_BAAAND010000006.1"/>
</dbReference>
<comment type="similarity">
    <text evidence="7">Belongs to the binding-protein-dependent transport system permease family.</text>
</comment>
<feature type="transmembrane region" description="Helical" evidence="7">
    <location>
        <begin position="255"/>
        <end position="274"/>
    </location>
</feature>
<organism evidence="9 10">
    <name type="scientific">Kribbella karoonensis</name>
    <dbReference type="NCBI Taxonomy" id="324851"/>
    <lineage>
        <taxon>Bacteria</taxon>
        <taxon>Bacillati</taxon>
        <taxon>Actinomycetota</taxon>
        <taxon>Actinomycetes</taxon>
        <taxon>Propionibacteriales</taxon>
        <taxon>Kribbellaceae</taxon>
        <taxon>Kribbella</taxon>
    </lineage>
</organism>